<dbReference type="SUPFAM" id="SSF53448">
    <property type="entry name" value="Nucleotide-diphospho-sugar transferases"/>
    <property type="match status" value="1"/>
</dbReference>
<evidence type="ECO:0000313" key="16">
    <source>
        <dbReference type="Proteomes" id="UP000677054"/>
    </source>
</evidence>
<name>A0A7R9FPR3_9CRUS</name>
<protein>
    <submittedName>
        <fullName evidence="15">Uncharacterized protein</fullName>
    </submittedName>
</protein>
<dbReference type="UniPathway" id="UPA00378"/>
<dbReference type="PANTHER" id="PTHR19300:SF57">
    <property type="entry name" value="BETA-1,4-N-ACETYLGALACTOSAMINYLTRANSFERASE"/>
    <property type="match status" value="1"/>
</dbReference>
<evidence type="ECO:0000256" key="11">
    <source>
        <dbReference type="SAM" id="MobiDB-lite"/>
    </source>
</evidence>
<keyword evidence="7" id="KW-0735">Signal-anchor</keyword>
<dbReference type="EMBL" id="LR902275">
    <property type="protein sequence ID" value="CAD7250270.1"/>
    <property type="molecule type" value="Genomic_DNA"/>
</dbReference>
<comment type="pathway">
    <text evidence="2">Protein modification; protein glycosylation.</text>
</comment>
<dbReference type="EMBL" id="CAJPEV010002758">
    <property type="protein sequence ID" value="CAG0897958.1"/>
    <property type="molecule type" value="Genomic_DNA"/>
</dbReference>
<dbReference type="GO" id="GO:0005794">
    <property type="term" value="C:Golgi apparatus"/>
    <property type="evidence" value="ECO:0007669"/>
    <property type="project" value="TreeGrafter"/>
</dbReference>
<dbReference type="InterPro" id="IPR027791">
    <property type="entry name" value="Galactosyl_T_C"/>
</dbReference>
<evidence type="ECO:0000256" key="8">
    <source>
        <dbReference type="ARBA" id="ARBA00022989"/>
    </source>
</evidence>
<keyword evidence="10" id="KW-0325">Glycoprotein</keyword>
<dbReference type="Pfam" id="PF13733">
    <property type="entry name" value="Glyco_transf_7N"/>
    <property type="match status" value="1"/>
</dbReference>
<evidence type="ECO:0000259" key="14">
    <source>
        <dbReference type="Pfam" id="PF13733"/>
    </source>
</evidence>
<evidence type="ECO:0000256" key="6">
    <source>
        <dbReference type="ARBA" id="ARBA00022692"/>
    </source>
</evidence>
<comment type="similarity">
    <text evidence="3">Belongs to the glycosyltransferase 7 family.</text>
</comment>
<keyword evidence="8 12" id="KW-1133">Transmembrane helix</keyword>
<dbReference type="Pfam" id="PF02709">
    <property type="entry name" value="Glyco_transf_7C"/>
    <property type="match status" value="1"/>
</dbReference>
<dbReference type="GO" id="GO:0016020">
    <property type="term" value="C:membrane"/>
    <property type="evidence" value="ECO:0007669"/>
    <property type="project" value="UniProtKB-SubCell"/>
</dbReference>
<keyword evidence="16" id="KW-1185">Reference proteome</keyword>
<evidence type="ECO:0000313" key="15">
    <source>
        <dbReference type="EMBL" id="CAD7250270.1"/>
    </source>
</evidence>
<evidence type="ECO:0000256" key="4">
    <source>
        <dbReference type="ARBA" id="ARBA00022676"/>
    </source>
</evidence>
<evidence type="ECO:0000256" key="2">
    <source>
        <dbReference type="ARBA" id="ARBA00004922"/>
    </source>
</evidence>
<keyword evidence="5" id="KW-0808">Transferase</keyword>
<proteinExistence type="inferred from homology"/>
<evidence type="ECO:0000259" key="13">
    <source>
        <dbReference type="Pfam" id="PF02709"/>
    </source>
</evidence>
<reference evidence="15" key="1">
    <citation type="submission" date="2020-11" db="EMBL/GenBank/DDBJ databases">
        <authorList>
            <person name="Tran Van P."/>
        </authorList>
    </citation>
    <scope>NUCLEOTIDE SEQUENCE</scope>
</reference>
<dbReference type="GO" id="GO:0006688">
    <property type="term" value="P:glycosphingolipid biosynthetic process"/>
    <property type="evidence" value="ECO:0007669"/>
    <property type="project" value="TreeGrafter"/>
</dbReference>
<feature type="transmembrane region" description="Helical" evidence="12">
    <location>
        <begin position="130"/>
        <end position="153"/>
    </location>
</feature>
<evidence type="ECO:0000256" key="9">
    <source>
        <dbReference type="ARBA" id="ARBA00023136"/>
    </source>
</evidence>
<keyword evidence="9 12" id="KW-0472">Membrane</keyword>
<evidence type="ECO:0000256" key="5">
    <source>
        <dbReference type="ARBA" id="ARBA00022679"/>
    </source>
</evidence>
<sequence>MWSEGDGGRKKAQVDGSSPGWNNTSMKTYAEILQLVVFAGVRYNAEHDPAFDTQRPAEQAAVAWLELQPLHRWLMIRPRSYWQRSQVVTVGGGSGGGGPPPAGELPGIRISNVQVTFTRDPNRWILLRSFTFLAALCILVASVHLVLILNVFMNYGKTTERLPLRTMSMLDDASASLVPRRRGTFFKIEPLINRNASPPAFNRHAVLRALRGNLVAGILSHQLTSLHTSHPVESSPTPLPLKPFCPDIPPSISGKKQERRESANLTWEELEFSMRLREGSGGDWHPDECRARHRVAIIIPYRDRKSHLLQNLAVLHRLLQAQLLHYTIYVVEQEGKGVFNKGTLMNGAARFVLNRGWVDCFIFHDVDLLPVTDNVPYSCPPFPRHLSVNVDRLTIGYPYYELLGGVVAIRTEHFLLINGYSNLYWGWGGEDDDFGWRVIASKLPILRAPEPTGRYRMLFHHRRKRTNRYIIHRLIRTSKHRFYFDGYNTDPSQLLWSKSMSLFTHLMVKVNEPPQSFMDLERLPGGQRKS</sequence>
<dbReference type="GO" id="GO:0008378">
    <property type="term" value="F:galactosyltransferase activity"/>
    <property type="evidence" value="ECO:0007669"/>
    <property type="project" value="TreeGrafter"/>
</dbReference>
<organism evidence="15">
    <name type="scientific">Darwinula stevensoni</name>
    <dbReference type="NCBI Taxonomy" id="69355"/>
    <lineage>
        <taxon>Eukaryota</taxon>
        <taxon>Metazoa</taxon>
        <taxon>Ecdysozoa</taxon>
        <taxon>Arthropoda</taxon>
        <taxon>Crustacea</taxon>
        <taxon>Oligostraca</taxon>
        <taxon>Ostracoda</taxon>
        <taxon>Podocopa</taxon>
        <taxon>Podocopida</taxon>
        <taxon>Darwinulocopina</taxon>
        <taxon>Darwinuloidea</taxon>
        <taxon>Darwinulidae</taxon>
        <taxon>Darwinula</taxon>
    </lineage>
</organism>
<dbReference type="PANTHER" id="PTHR19300">
    <property type="entry name" value="BETA-1,4-GALACTOSYLTRANSFERASE"/>
    <property type="match status" value="1"/>
</dbReference>
<accession>A0A7R9FPR3</accession>
<dbReference type="Proteomes" id="UP000677054">
    <property type="component" value="Unassembled WGS sequence"/>
</dbReference>
<dbReference type="GO" id="GO:0033842">
    <property type="term" value="F:N-acetyl-beta-glucosaminyl-derivative 4-beta-N-acetylgalactosaminyltransferase activity"/>
    <property type="evidence" value="ECO:0007669"/>
    <property type="project" value="TreeGrafter"/>
</dbReference>
<dbReference type="OrthoDB" id="10038994at2759"/>
<dbReference type="InterPro" id="IPR027995">
    <property type="entry name" value="Galactosyl_T_N"/>
</dbReference>
<keyword evidence="6 12" id="KW-0812">Transmembrane</keyword>
<feature type="domain" description="Galactosyltransferase N-terminal" evidence="14">
    <location>
        <begin position="245"/>
        <end position="380"/>
    </location>
</feature>
<dbReference type="GO" id="GO:0005975">
    <property type="term" value="P:carbohydrate metabolic process"/>
    <property type="evidence" value="ECO:0007669"/>
    <property type="project" value="InterPro"/>
</dbReference>
<dbReference type="InterPro" id="IPR003859">
    <property type="entry name" value="Galactosyl_T"/>
</dbReference>
<dbReference type="PRINTS" id="PR02050">
    <property type="entry name" value="B14GALTRFASE"/>
</dbReference>
<gene>
    <name evidence="15" type="ORF">DSTB1V02_LOCUS10050</name>
</gene>
<dbReference type="Gene3D" id="3.90.550.10">
    <property type="entry name" value="Spore Coat Polysaccharide Biosynthesis Protein SpsA, Chain A"/>
    <property type="match status" value="1"/>
</dbReference>
<dbReference type="InterPro" id="IPR029044">
    <property type="entry name" value="Nucleotide-diphossugar_trans"/>
</dbReference>
<evidence type="ECO:0000256" key="10">
    <source>
        <dbReference type="ARBA" id="ARBA00023180"/>
    </source>
</evidence>
<evidence type="ECO:0000256" key="12">
    <source>
        <dbReference type="SAM" id="Phobius"/>
    </source>
</evidence>
<keyword evidence="4" id="KW-0328">Glycosyltransferase</keyword>
<feature type="domain" description="Galactosyltransferase C-terminal" evidence="13">
    <location>
        <begin position="384"/>
        <end position="461"/>
    </location>
</feature>
<feature type="compositionally biased region" description="Basic and acidic residues" evidence="11">
    <location>
        <begin position="1"/>
        <end position="13"/>
    </location>
</feature>
<comment type="subcellular location">
    <subcellularLocation>
        <location evidence="1">Membrane</location>
        <topology evidence="1">Single-pass type II membrane protein</topology>
    </subcellularLocation>
</comment>
<feature type="region of interest" description="Disordered" evidence="11">
    <location>
        <begin position="1"/>
        <end position="21"/>
    </location>
</feature>
<dbReference type="AlphaFoldDB" id="A0A7R9FPR3"/>
<evidence type="ECO:0000256" key="7">
    <source>
        <dbReference type="ARBA" id="ARBA00022968"/>
    </source>
</evidence>
<evidence type="ECO:0000256" key="3">
    <source>
        <dbReference type="ARBA" id="ARBA00005735"/>
    </source>
</evidence>
<evidence type="ECO:0000256" key="1">
    <source>
        <dbReference type="ARBA" id="ARBA00004606"/>
    </source>
</evidence>